<organism evidence="1 2">
    <name type="scientific">Araneus ventricosus</name>
    <name type="common">Orbweaver spider</name>
    <name type="synonym">Epeira ventricosa</name>
    <dbReference type="NCBI Taxonomy" id="182803"/>
    <lineage>
        <taxon>Eukaryota</taxon>
        <taxon>Metazoa</taxon>
        <taxon>Ecdysozoa</taxon>
        <taxon>Arthropoda</taxon>
        <taxon>Chelicerata</taxon>
        <taxon>Arachnida</taxon>
        <taxon>Araneae</taxon>
        <taxon>Araneomorphae</taxon>
        <taxon>Entelegynae</taxon>
        <taxon>Araneoidea</taxon>
        <taxon>Araneidae</taxon>
        <taxon>Araneus</taxon>
    </lineage>
</organism>
<dbReference type="AlphaFoldDB" id="A0A4Y2M4N4"/>
<evidence type="ECO:0000313" key="2">
    <source>
        <dbReference type="Proteomes" id="UP000499080"/>
    </source>
</evidence>
<proteinExistence type="predicted"/>
<dbReference type="Proteomes" id="UP000499080">
    <property type="component" value="Unassembled WGS sequence"/>
</dbReference>
<keyword evidence="2" id="KW-1185">Reference proteome</keyword>
<comment type="caution">
    <text evidence="1">The sequence shown here is derived from an EMBL/GenBank/DDBJ whole genome shotgun (WGS) entry which is preliminary data.</text>
</comment>
<accession>A0A4Y2M4N4</accession>
<sequence>MSDPILEYCSIIWDSNYRNKTEIIEQNNFLRYLLCKKNGFYLQDVSSSLLRNTFNMSSLYSKRDVSCVLFFHKVINGSIDSNDIMSSIDFAVPASCGGLGLKIVVGMRQ</sequence>
<reference evidence="1 2" key="1">
    <citation type="journal article" date="2019" name="Sci. Rep.">
        <title>Orb-weaving spider Araneus ventricosus genome elucidates the spidroin gene catalogue.</title>
        <authorList>
            <person name="Kono N."/>
            <person name="Nakamura H."/>
            <person name="Ohtoshi R."/>
            <person name="Moran D.A.P."/>
            <person name="Shinohara A."/>
            <person name="Yoshida Y."/>
            <person name="Fujiwara M."/>
            <person name="Mori M."/>
            <person name="Tomita M."/>
            <person name="Arakawa K."/>
        </authorList>
    </citation>
    <scope>NUCLEOTIDE SEQUENCE [LARGE SCALE GENOMIC DNA]</scope>
</reference>
<gene>
    <name evidence="1" type="ORF">AVEN_213734_1</name>
</gene>
<evidence type="ECO:0000313" key="1">
    <source>
        <dbReference type="EMBL" id="GBN21393.1"/>
    </source>
</evidence>
<name>A0A4Y2M4N4_ARAVE</name>
<protein>
    <submittedName>
        <fullName evidence="1">Uncharacterized protein</fullName>
    </submittedName>
</protein>
<dbReference type="EMBL" id="BGPR01202385">
    <property type="protein sequence ID" value="GBN21393.1"/>
    <property type="molecule type" value="Genomic_DNA"/>
</dbReference>